<dbReference type="PANTHER" id="PTHR21075:SF0">
    <property type="entry name" value="ANAEROBIC RIBONUCLEOSIDE-TRIPHOSPHATE REDUCTASE"/>
    <property type="match status" value="1"/>
</dbReference>
<reference evidence="6" key="1">
    <citation type="journal article" date="2020" name="bioRxiv">
        <title>A rank-normalized archaeal taxonomy based on genome phylogeny resolves widespread incomplete and uneven classifications.</title>
        <authorList>
            <person name="Rinke C."/>
            <person name="Chuvochina M."/>
            <person name="Mussig A.J."/>
            <person name="Chaumeil P.-A."/>
            <person name="Waite D.W."/>
            <person name="Whitman W.B."/>
            <person name="Parks D.H."/>
            <person name="Hugenholtz P."/>
        </authorList>
    </citation>
    <scope>NUCLEOTIDE SEQUENCE [LARGE SCALE GENOMIC DNA]</scope>
</reference>
<keyword evidence="1 3" id="KW-0547">Nucleotide-binding</keyword>
<dbReference type="GO" id="GO:0008998">
    <property type="term" value="F:ribonucleoside-triphosphate reductase (thioredoxin) activity"/>
    <property type="evidence" value="ECO:0007669"/>
    <property type="project" value="TreeGrafter"/>
</dbReference>
<evidence type="ECO:0000313" key="5">
    <source>
        <dbReference type="EMBL" id="HIH10233.1"/>
    </source>
</evidence>
<organism evidence="5 6">
    <name type="scientific">Candidatus Iainarchaeum sp</name>
    <dbReference type="NCBI Taxonomy" id="3101447"/>
    <lineage>
        <taxon>Archaea</taxon>
        <taxon>Candidatus Iainarchaeota</taxon>
        <taxon>Candidatus Iainarchaeia</taxon>
        <taxon>Candidatus Iainarchaeales</taxon>
        <taxon>Candidatus Iainarchaeaceae</taxon>
        <taxon>Candidatus Iainarchaeum</taxon>
    </lineage>
</organism>
<keyword evidence="2 3" id="KW-0067">ATP-binding</keyword>
<dbReference type="Proteomes" id="UP000565078">
    <property type="component" value="Unassembled WGS sequence"/>
</dbReference>
<dbReference type="PANTHER" id="PTHR21075">
    <property type="entry name" value="ANAEROBIC RIBONUCLEOSIDE-TRIPHOSPHATE REDUCTASE"/>
    <property type="match status" value="1"/>
</dbReference>
<dbReference type="GO" id="GO:0004748">
    <property type="term" value="F:ribonucleoside-diphosphate reductase activity, thioredoxin disulfide as acceptor"/>
    <property type="evidence" value="ECO:0007669"/>
    <property type="project" value="TreeGrafter"/>
</dbReference>
<evidence type="ECO:0000313" key="6">
    <source>
        <dbReference type="Proteomes" id="UP000565078"/>
    </source>
</evidence>
<protein>
    <recommendedName>
        <fullName evidence="4">ATP-cone domain-containing protein</fullName>
    </recommendedName>
</protein>
<sequence>VLRIIKELEEGGNANQQLRRKAAEILSRLNPEAAKNFMSFERLKVYTSAERREPFDRGNIIRSLLAETRISRHVAEKIGSEVEDKIKDLHIEYLNTQLIREMVSVKLLELGHEPIHAQYARIGMPVFEVAKRIGQGSFENREILREYNWLVAIPKKARELHFDSFIHIFEPQDYSTKIYASSKFIEGQKEDICMQARELDSIASKNTTLKALNFALAGAGKVPKREILKESGSFGKVCQLAGGKRIIELSLFTDFEWRDLSAKKRTATSFANALLAGQGQGIAPFCAIDSKYQLKLLAKENLGRQVTITNNSRERVMLYHGAIITGSYSGIAGIAALNLEKIAQASGGKDGQFFERLEEIHEALIQLFAAKRGHIEKRDYYQKWMDAGTCNALCLSGLFKAGSAIGPDNVPKAAERIISVLQKDFRLTAIGDEDGARVFSVQEDRQATQGMLLAMNSRHRREYGFAYTASTLKEAESLLADCPCVELTYGAHMTQ</sequence>
<dbReference type="GO" id="GO:0005524">
    <property type="term" value="F:ATP binding"/>
    <property type="evidence" value="ECO:0007669"/>
    <property type="project" value="UniProtKB-UniRule"/>
</dbReference>
<dbReference type="AlphaFoldDB" id="A0A7J4IXE8"/>
<evidence type="ECO:0000256" key="2">
    <source>
        <dbReference type="ARBA" id="ARBA00022840"/>
    </source>
</evidence>
<dbReference type="PROSITE" id="PS51161">
    <property type="entry name" value="ATP_CONE"/>
    <property type="match status" value="1"/>
</dbReference>
<accession>A0A7J4IXE8</accession>
<feature type="domain" description="ATP-cone" evidence="4">
    <location>
        <begin position="43"/>
        <end position="135"/>
    </location>
</feature>
<name>A0A7J4IXE8_9ARCH</name>
<dbReference type="Pfam" id="PF03477">
    <property type="entry name" value="ATP-cone"/>
    <property type="match status" value="1"/>
</dbReference>
<comment type="caution">
    <text evidence="5">The sequence shown here is derived from an EMBL/GenBank/DDBJ whole genome shotgun (WGS) entry which is preliminary data.</text>
</comment>
<proteinExistence type="predicted"/>
<feature type="non-terminal residue" evidence="5">
    <location>
        <position position="1"/>
    </location>
</feature>
<evidence type="ECO:0000256" key="1">
    <source>
        <dbReference type="ARBA" id="ARBA00022741"/>
    </source>
</evidence>
<dbReference type="GO" id="GO:0031250">
    <property type="term" value="C:anaerobic ribonucleoside-triphosphate reductase complex"/>
    <property type="evidence" value="ECO:0007669"/>
    <property type="project" value="TreeGrafter"/>
</dbReference>
<gene>
    <name evidence="5" type="ORF">HA254_06230</name>
</gene>
<dbReference type="GO" id="GO:0009265">
    <property type="term" value="P:2'-deoxyribonucleotide biosynthetic process"/>
    <property type="evidence" value="ECO:0007669"/>
    <property type="project" value="TreeGrafter"/>
</dbReference>
<dbReference type="InterPro" id="IPR005144">
    <property type="entry name" value="ATP-cone_dom"/>
</dbReference>
<evidence type="ECO:0000256" key="3">
    <source>
        <dbReference type="PROSITE-ProRule" id="PRU00492"/>
    </source>
</evidence>
<dbReference type="EMBL" id="DUGC01000098">
    <property type="protein sequence ID" value="HIH10233.1"/>
    <property type="molecule type" value="Genomic_DNA"/>
</dbReference>
<evidence type="ECO:0000259" key="4">
    <source>
        <dbReference type="PROSITE" id="PS51161"/>
    </source>
</evidence>